<keyword evidence="2" id="KW-1003">Cell membrane</keyword>
<feature type="transmembrane region" description="Helical" evidence="6">
    <location>
        <begin position="368"/>
        <end position="387"/>
    </location>
</feature>
<dbReference type="PANTHER" id="PTHR30250">
    <property type="entry name" value="PST FAMILY PREDICTED COLANIC ACID TRANSPORTER"/>
    <property type="match status" value="1"/>
</dbReference>
<dbReference type="EMBL" id="SDWU01000014">
    <property type="protein sequence ID" value="RYC00694.1"/>
    <property type="molecule type" value="Genomic_DNA"/>
</dbReference>
<feature type="transmembrane region" description="Helical" evidence="6">
    <location>
        <begin position="344"/>
        <end position="362"/>
    </location>
</feature>
<protein>
    <recommendedName>
        <fullName evidence="9">Lipopolysaccharide biosynthesis protein</fullName>
    </recommendedName>
</protein>
<dbReference type="OrthoDB" id="103403at2"/>
<comment type="subcellular location">
    <subcellularLocation>
        <location evidence="1">Cell membrane</location>
        <topology evidence="1">Multi-pass membrane protein</topology>
    </subcellularLocation>
</comment>
<dbReference type="AlphaFoldDB" id="A0A4Q2SDH7"/>
<feature type="transmembrane region" description="Helical" evidence="6">
    <location>
        <begin position="66"/>
        <end position="93"/>
    </location>
</feature>
<evidence type="ECO:0000256" key="4">
    <source>
        <dbReference type="ARBA" id="ARBA00022989"/>
    </source>
</evidence>
<name>A0A4Q2SDH7_9ACTN</name>
<evidence type="ECO:0008006" key="9">
    <source>
        <dbReference type="Google" id="ProtNLM"/>
    </source>
</evidence>
<proteinExistence type="predicted"/>
<feature type="transmembrane region" description="Helical" evidence="6">
    <location>
        <begin position="315"/>
        <end position="337"/>
    </location>
</feature>
<dbReference type="InterPro" id="IPR050833">
    <property type="entry name" value="Poly_Biosynth_Transport"/>
</dbReference>
<evidence type="ECO:0000256" key="3">
    <source>
        <dbReference type="ARBA" id="ARBA00022692"/>
    </source>
</evidence>
<reference evidence="7 8" key="1">
    <citation type="submission" date="2019-01" db="EMBL/GenBank/DDBJ databases">
        <title>Novel species of Nocardioides.</title>
        <authorList>
            <person name="Liu Q."/>
            <person name="Xin Y.-H."/>
        </authorList>
    </citation>
    <scope>NUCLEOTIDE SEQUENCE [LARGE SCALE GENOMIC DNA]</scope>
    <source>
        <strain evidence="7 8">CGMCC 4.6875</strain>
    </source>
</reference>
<evidence type="ECO:0000256" key="1">
    <source>
        <dbReference type="ARBA" id="ARBA00004651"/>
    </source>
</evidence>
<feature type="transmembrane region" description="Helical" evidence="6">
    <location>
        <begin position="206"/>
        <end position="231"/>
    </location>
</feature>
<sequence length="458" mass="48791">MGMAAAASAAVGALTTPVLAWTVTAEDVGRFNLLMVYVGLGVVISCLGLDQAYVRFYHNARVRGRLLVAAMLLPTAVSGVLAGAILVAPGWFAEQAFDLRAASVGVGLAAATVLNVIYRFAAVQIRMAESPGALLVNQVVPKVILICAVLLASAVGAVAEFEFIIWVYAAGLAAALVVWSTRLFSRFPVLHAEPMGEVELRPMLRYGVPLTASALAFWLAASTGVVGLRALASIQEVALYALALSFALPASLLQVVLASVWAPIVFRWNDDEAREQLPKAQRLVSASALWIFLILGCCSWVVHWLLPSQYAGVEYMIPAAMAPSIWYAVSEVTAVGIHIRKRTSLLAFASAAAAAVGVTAIVPLAAALGARGALLSTMAAYGTLLVVRTEMSARVWKSMPRRRMYQQAALIGVLATSFLFAGPFLGARVYLMWGTAVVILVLIELREKNRRSRVVRVA</sequence>
<evidence type="ECO:0000313" key="7">
    <source>
        <dbReference type="EMBL" id="RYC00694.1"/>
    </source>
</evidence>
<feature type="transmembrane region" description="Helical" evidence="6">
    <location>
        <begin position="237"/>
        <end position="262"/>
    </location>
</feature>
<feature type="transmembrane region" description="Helical" evidence="6">
    <location>
        <begin position="139"/>
        <end position="159"/>
    </location>
</feature>
<feature type="transmembrane region" description="Helical" evidence="6">
    <location>
        <begin position="36"/>
        <end position="54"/>
    </location>
</feature>
<feature type="transmembrane region" description="Helical" evidence="6">
    <location>
        <begin position="165"/>
        <end position="185"/>
    </location>
</feature>
<feature type="transmembrane region" description="Helical" evidence="6">
    <location>
        <begin position="99"/>
        <end position="118"/>
    </location>
</feature>
<keyword evidence="8" id="KW-1185">Reference proteome</keyword>
<accession>A0A4Q2SDH7</accession>
<evidence type="ECO:0000256" key="5">
    <source>
        <dbReference type="ARBA" id="ARBA00023136"/>
    </source>
</evidence>
<feature type="transmembrane region" description="Helical" evidence="6">
    <location>
        <begin position="408"/>
        <end position="424"/>
    </location>
</feature>
<keyword evidence="3 6" id="KW-0812">Transmembrane</keyword>
<dbReference type="InterPro" id="IPR002797">
    <property type="entry name" value="Polysacc_synth"/>
</dbReference>
<evidence type="ECO:0000313" key="8">
    <source>
        <dbReference type="Proteomes" id="UP000293291"/>
    </source>
</evidence>
<keyword evidence="5 6" id="KW-0472">Membrane</keyword>
<gene>
    <name evidence="7" type="ORF">EUA07_13435</name>
</gene>
<evidence type="ECO:0000256" key="2">
    <source>
        <dbReference type="ARBA" id="ARBA00022475"/>
    </source>
</evidence>
<feature type="transmembrane region" description="Helical" evidence="6">
    <location>
        <begin position="283"/>
        <end position="303"/>
    </location>
</feature>
<organism evidence="7 8">
    <name type="scientific">Nocardioides ganghwensis</name>
    <dbReference type="NCBI Taxonomy" id="252230"/>
    <lineage>
        <taxon>Bacteria</taxon>
        <taxon>Bacillati</taxon>
        <taxon>Actinomycetota</taxon>
        <taxon>Actinomycetes</taxon>
        <taxon>Propionibacteriales</taxon>
        <taxon>Nocardioidaceae</taxon>
        <taxon>Nocardioides</taxon>
    </lineage>
</organism>
<evidence type="ECO:0000256" key="6">
    <source>
        <dbReference type="SAM" id="Phobius"/>
    </source>
</evidence>
<keyword evidence="4 6" id="KW-1133">Transmembrane helix</keyword>
<dbReference type="Proteomes" id="UP000293291">
    <property type="component" value="Unassembled WGS sequence"/>
</dbReference>
<dbReference type="PANTHER" id="PTHR30250:SF11">
    <property type="entry name" value="O-ANTIGEN TRANSPORTER-RELATED"/>
    <property type="match status" value="1"/>
</dbReference>
<comment type="caution">
    <text evidence="7">The sequence shown here is derived from an EMBL/GenBank/DDBJ whole genome shotgun (WGS) entry which is preliminary data.</text>
</comment>
<feature type="transmembrane region" description="Helical" evidence="6">
    <location>
        <begin position="430"/>
        <end position="446"/>
    </location>
</feature>
<dbReference type="Pfam" id="PF01943">
    <property type="entry name" value="Polysacc_synt"/>
    <property type="match status" value="1"/>
</dbReference>
<dbReference type="GO" id="GO:0005886">
    <property type="term" value="C:plasma membrane"/>
    <property type="evidence" value="ECO:0007669"/>
    <property type="project" value="UniProtKB-SubCell"/>
</dbReference>